<feature type="compositionally biased region" description="Polar residues" evidence="1">
    <location>
        <begin position="215"/>
        <end position="226"/>
    </location>
</feature>
<dbReference type="PANTHER" id="PTHR15869">
    <property type="entry name" value="ENDOMUCIN-RELATED"/>
    <property type="match status" value="1"/>
</dbReference>
<feature type="region of interest" description="Disordered" evidence="1">
    <location>
        <begin position="179"/>
        <end position="233"/>
    </location>
</feature>
<protein>
    <recommendedName>
        <fullName evidence="5">Endomucin</fullName>
    </recommendedName>
</protein>
<keyword evidence="4" id="KW-1185">Reference proteome</keyword>
<dbReference type="Pfam" id="PF07010">
    <property type="entry name" value="Endomucin"/>
    <property type="match status" value="1"/>
</dbReference>
<dbReference type="Ensembl" id="ENSCJAT00000128490.1">
    <property type="protein sequence ID" value="ENSCJAP00000087256.1"/>
    <property type="gene ID" value="ENSCJAG00000015247.5"/>
</dbReference>
<reference evidence="3" key="3">
    <citation type="submission" date="2025-09" db="UniProtKB">
        <authorList>
            <consortium name="Ensembl"/>
        </authorList>
    </citation>
    <scope>IDENTIFICATION</scope>
</reference>
<name>A0A8I4A1P7_CALJA</name>
<evidence type="ECO:0008006" key="5">
    <source>
        <dbReference type="Google" id="ProtNLM"/>
    </source>
</evidence>
<dbReference type="PANTHER" id="PTHR15869:SF0">
    <property type="entry name" value="ENDOMUCIN"/>
    <property type="match status" value="1"/>
</dbReference>
<dbReference type="Proteomes" id="UP000008225">
    <property type="component" value="Chromosome 3"/>
</dbReference>
<keyword evidence="2" id="KW-0812">Transmembrane</keyword>
<feature type="transmembrane region" description="Helical" evidence="2">
    <location>
        <begin position="239"/>
        <end position="261"/>
    </location>
</feature>
<keyword evidence="2" id="KW-0472">Membrane</keyword>
<evidence type="ECO:0000256" key="1">
    <source>
        <dbReference type="SAM" id="MobiDB-lite"/>
    </source>
</evidence>
<feature type="compositionally biased region" description="Polar residues" evidence="1">
    <location>
        <begin position="179"/>
        <end position="204"/>
    </location>
</feature>
<dbReference type="InterPro" id="IPR010740">
    <property type="entry name" value="Endomucin"/>
</dbReference>
<evidence type="ECO:0000256" key="2">
    <source>
        <dbReference type="SAM" id="Phobius"/>
    </source>
</evidence>
<dbReference type="GeneTree" id="ENSGT00390000012139"/>
<reference evidence="3 4" key="1">
    <citation type="submission" date="2009-03" db="EMBL/GenBank/DDBJ databases">
        <authorList>
            <person name="Warren W."/>
            <person name="Ye L."/>
            <person name="Minx P."/>
            <person name="Worley K."/>
            <person name="Gibbs R."/>
            <person name="Wilson R.K."/>
        </authorList>
    </citation>
    <scope>NUCLEOTIDE SEQUENCE [LARGE SCALE GENOMIC DNA]</scope>
</reference>
<reference evidence="3" key="2">
    <citation type="submission" date="2025-08" db="UniProtKB">
        <authorList>
            <consortium name="Ensembl"/>
        </authorList>
    </citation>
    <scope>IDENTIFICATION</scope>
</reference>
<evidence type="ECO:0000313" key="4">
    <source>
        <dbReference type="Proteomes" id="UP000008225"/>
    </source>
</evidence>
<organism evidence="3 4">
    <name type="scientific">Callithrix jacchus</name>
    <name type="common">White-tufted-ear marmoset</name>
    <name type="synonym">Simia Jacchus</name>
    <dbReference type="NCBI Taxonomy" id="9483"/>
    <lineage>
        <taxon>Eukaryota</taxon>
        <taxon>Metazoa</taxon>
        <taxon>Chordata</taxon>
        <taxon>Craniata</taxon>
        <taxon>Vertebrata</taxon>
        <taxon>Euteleostomi</taxon>
        <taxon>Mammalia</taxon>
        <taxon>Eutheria</taxon>
        <taxon>Euarchontoglires</taxon>
        <taxon>Primates</taxon>
        <taxon>Haplorrhini</taxon>
        <taxon>Platyrrhini</taxon>
        <taxon>Cebidae</taxon>
        <taxon>Callitrichinae</taxon>
        <taxon>Callithrix</taxon>
        <taxon>Callithrix</taxon>
    </lineage>
</organism>
<sequence length="309" mass="32541">MVIISINISHAVALFKPTQDTGVIVTNVKTKTEQISLCHCISSRKEDSAGSSLTDAGPAPQSWISQPSELFLFISQRSQVQCKDVINANTSLPIVSTTIKTSVLTPSTESLQNPVITPTIGTTPKGTTSSELLKKSLLSTIASLTTSKEELRITSTDGKMNESIISSVAVTNLALPNAVSTSPNSQHKSSTLQPDASPSKTGTLHSMPVTIPEGTLQSQGTENGKNASASATSPSYSSIILPVVIALIVITLSVFVLVGLYRVCWKSDPGTAENGNDQPQSDKESVKLLTVKTISHESGEHSAQGKTKN</sequence>
<evidence type="ECO:0000313" key="3">
    <source>
        <dbReference type="Ensembl" id="ENSCJAP00000087256.1"/>
    </source>
</evidence>
<accession>A0A8I4A1P7</accession>
<proteinExistence type="predicted"/>
<dbReference type="AlphaFoldDB" id="A0A8I4A1P7"/>
<keyword evidence="2" id="KW-1133">Transmembrane helix</keyword>